<evidence type="ECO:0000256" key="3">
    <source>
        <dbReference type="SAM" id="MobiDB-lite"/>
    </source>
</evidence>
<feature type="compositionally biased region" description="Polar residues" evidence="3">
    <location>
        <begin position="81"/>
        <end position="92"/>
    </location>
</feature>
<dbReference type="PANTHER" id="PTHR10039">
    <property type="entry name" value="AMELOGENIN"/>
    <property type="match status" value="1"/>
</dbReference>
<evidence type="ECO:0000256" key="2">
    <source>
        <dbReference type="PROSITE-ProRule" id="PRU00023"/>
    </source>
</evidence>
<dbReference type="PROSITE" id="PS50297">
    <property type="entry name" value="ANK_REP_REGION"/>
    <property type="match status" value="3"/>
</dbReference>
<keyword evidence="1" id="KW-0677">Repeat</keyword>
<dbReference type="InterPro" id="IPR056884">
    <property type="entry name" value="NPHP3-like_N"/>
</dbReference>
<comment type="caution">
    <text evidence="7">The sequence shown here is derived from an EMBL/GenBank/DDBJ whole genome shotgun (WGS) entry which is preliminary data.</text>
</comment>
<feature type="repeat" description="ANK" evidence="2">
    <location>
        <begin position="899"/>
        <end position="931"/>
    </location>
</feature>
<dbReference type="SUPFAM" id="SSF48403">
    <property type="entry name" value="Ankyrin repeat"/>
    <property type="match status" value="1"/>
</dbReference>
<dbReference type="Gene3D" id="3.40.50.300">
    <property type="entry name" value="P-loop containing nucleotide triphosphate hydrolases"/>
    <property type="match status" value="1"/>
</dbReference>
<evidence type="ECO:0000313" key="8">
    <source>
        <dbReference type="Proteomes" id="UP001642720"/>
    </source>
</evidence>
<dbReference type="PROSITE" id="PS50088">
    <property type="entry name" value="ANK_REPEAT"/>
    <property type="match status" value="3"/>
</dbReference>
<dbReference type="Pfam" id="PF00023">
    <property type="entry name" value="Ank"/>
    <property type="match status" value="1"/>
</dbReference>
<feature type="domain" description="GPI inositol-deacylase winged helix" evidence="5">
    <location>
        <begin position="677"/>
        <end position="769"/>
    </location>
</feature>
<feature type="compositionally biased region" description="Low complexity" evidence="3">
    <location>
        <begin position="39"/>
        <end position="54"/>
    </location>
</feature>
<name>A0ABY2H984_9HYPO</name>
<dbReference type="Pfam" id="PF24883">
    <property type="entry name" value="NPHP3_N"/>
    <property type="match status" value="1"/>
</dbReference>
<accession>A0ABY2H984</accession>
<reference evidence="7 8" key="1">
    <citation type="submission" date="2018-01" db="EMBL/GenBank/DDBJ databases">
        <title>Genome characterization of the sugarcane-associated fungus Trichoderma ghanense CCMA-1212 and their application in lignocelulose bioconversion.</title>
        <authorList>
            <person name="Steindorff A.S."/>
            <person name="Mendes T.D."/>
            <person name="Vilela E.S.D."/>
            <person name="Rodrigues D.S."/>
            <person name="Formighieri E.F."/>
            <person name="Melo I.S."/>
            <person name="Favaro L.C.L."/>
        </authorList>
    </citation>
    <scope>NUCLEOTIDE SEQUENCE [LARGE SCALE GENOMIC DNA]</scope>
    <source>
        <strain evidence="7 8">CCMA-1212</strain>
    </source>
</reference>
<evidence type="ECO:0000256" key="1">
    <source>
        <dbReference type="ARBA" id="ARBA00022737"/>
    </source>
</evidence>
<evidence type="ECO:0008006" key="9">
    <source>
        <dbReference type="Google" id="ProtNLM"/>
    </source>
</evidence>
<evidence type="ECO:0000259" key="4">
    <source>
        <dbReference type="Pfam" id="PF17100"/>
    </source>
</evidence>
<dbReference type="Proteomes" id="UP001642720">
    <property type="component" value="Unassembled WGS sequence"/>
</dbReference>
<keyword evidence="2" id="KW-0040">ANK repeat</keyword>
<dbReference type="InterPro" id="IPR002110">
    <property type="entry name" value="Ankyrin_rpt"/>
</dbReference>
<protein>
    <recommendedName>
        <fullName evidence="9">NWD NACHT-NTPase N-terminal domain-containing protein</fullName>
    </recommendedName>
</protein>
<feature type="repeat" description="ANK" evidence="2">
    <location>
        <begin position="932"/>
        <end position="964"/>
    </location>
</feature>
<feature type="domain" description="NWD NACHT-NTPase N-terminal" evidence="4">
    <location>
        <begin position="114"/>
        <end position="318"/>
    </location>
</feature>
<organism evidence="7 8">
    <name type="scientific">Trichoderma ghanense</name>
    <dbReference type="NCBI Taxonomy" id="65468"/>
    <lineage>
        <taxon>Eukaryota</taxon>
        <taxon>Fungi</taxon>
        <taxon>Dikarya</taxon>
        <taxon>Ascomycota</taxon>
        <taxon>Pezizomycotina</taxon>
        <taxon>Sordariomycetes</taxon>
        <taxon>Hypocreomycetidae</taxon>
        <taxon>Hypocreales</taxon>
        <taxon>Hypocreaceae</taxon>
        <taxon>Trichoderma</taxon>
    </lineage>
</organism>
<sequence>MQNIKPENSMRARLSEWMSSVSEKWKRRHHGPEPKEGVSSSAATDALALSSPPSVESENGRLQSQTVQSQSAQSQTARPQVLQSEDAQPHNVQLQLQTASEATSPVVYPEKGPWALAFDVAQKREKKLMLAYEEYLSSLQRDAAADANLSVPDLIRSVVNRAIEDREKKKWRFSLLGKDIEVRKQVERLAKFLLWSDPIVKSAVSTQPYAALAWSGVSILLPLVTSSVTQNEAMLKGFCLIGEFQMYWRIVEETRLPSLDDSSCQHLIGTLAQLYSYFIEYQARAICHLSKSQRSRAFDDISSHGEWDTSIQDIKDRHTRCREVVHLLDGDQIEKKWREQLSAMQQSRDILEEIRNIIRERGMETRERHNDQKAMALLQDLACDYRGHKDFNPQKVEGTCEWFFTDERFHNWRDSDESCLLWVSAGPGCGKSVLSRALIDEGRLSTNESTSTVCYFFFKDGDEGRMYAHNALCAILHQIFTHDFTNSLIEQALPRHENLGNALTKAFSELWDILITCANSLDSGEIICLIDALDECQAESRKNLIQELKGLYQYSLKRPSRLKFLVTSRPYDDIELSFRQFDNTATYLRFDGDDKSAEIGNEINLVIDARVNEFAQDFKEKDRLLIADRLKSMENRTYLWLHLTIDIIKESPSEYGRRDDVETLLSSLPSEISEAYEKILERSKRRRYTEAILQIMLAAGRPLSLEEANYALILATTEKKFDSHAALEKKLWPSANFKGTVKNLCGLFISVYDEKLSFIHQTAREFLLSPIPEGKWKGGFTMPKSHSALSLACLRYLLLPDLPAEKITGDVTPYGLLLYAADYWPWHYRSQEVADASLAVKDARVVCSKSRAYAWAPYYWPSGEDSWKSWSTLSLACFLELDPVVQDLLCDKTDSDISDIDTALHLASRNGRIKIVQMLLHHGADVNARSEINDTALCLAVENGHAEIVQMLLDHGANVNIISTDGWSALQVASLQGRTEVVQLLLSAGATAQRNLNSALEAALRWGHMKVVEMLREKGAVEETSS</sequence>
<feature type="domain" description="Nephrocystin 3-like N-terminal" evidence="6">
    <location>
        <begin position="398"/>
        <end position="569"/>
    </location>
</feature>
<feature type="repeat" description="ANK" evidence="2">
    <location>
        <begin position="965"/>
        <end position="997"/>
    </location>
</feature>
<dbReference type="InterPro" id="IPR031359">
    <property type="entry name" value="NACHT_N"/>
</dbReference>
<dbReference type="Pfam" id="PF12796">
    <property type="entry name" value="Ank_2"/>
    <property type="match status" value="1"/>
</dbReference>
<evidence type="ECO:0000259" key="5">
    <source>
        <dbReference type="Pfam" id="PF22939"/>
    </source>
</evidence>
<dbReference type="EMBL" id="PPTA01000004">
    <property type="protein sequence ID" value="TFB04317.1"/>
    <property type="molecule type" value="Genomic_DNA"/>
</dbReference>
<feature type="compositionally biased region" description="Low complexity" evidence="3">
    <location>
        <begin position="63"/>
        <end position="77"/>
    </location>
</feature>
<evidence type="ECO:0000313" key="7">
    <source>
        <dbReference type="EMBL" id="TFB04317.1"/>
    </source>
</evidence>
<dbReference type="InterPro" id="IPR054471">
    <property type="entry name" value="GPIID_WHD"/>
</dbReference>
<dbReference type="Pfam" id="PF17100">
    <property type="entry name" value="NACHT_N"/>
    <property type="match status" value="1"/>
</dbReference>
<gene>
    <name evidence="7" type="ORF">CCMA1212_003796</name>
</gene>
<proteinExistence type="predicted"/>
<dbReference type="RefSeq" id="XP_073560518.1">
    <property type="nucleotide sequence ID" value="XM_073701127.1"/>
</dbReference>
<feature type="region of interest" description="Disordered" evidence="3">
    <location>
        <begin position="20"/>
        <end position="92"/>
    </location>
</feature>
<dbReference type="InterPro" id="IPR036770">
    <property type="entry name" value="Ankyrin_rpt-contain_sf"/>
</dbReference>
<dbReference type="SMART" id="SM00248">
    <property type="entry name" value="ANK"/>
    <property type="match status" value="4"/>
</dbReference>
<dbReference type="GeneID" id="300575577"/>
<dbReference type="SUPFAM" id="SSF52540">
    <property type="entry name" value="P-loop containing nucleoside triphosphate hydrolases"/>
    <property type="match status" value="1"/>
</dbReference>
<dbReference type="Gene3D" id="1.25.40.20">
    <property type="entry name" value="Ankyrin repeat-containing domain"/>
    <property type="match status" value="1"/>
</dbReference>
<dbReference type="PANTHER" id="PTHR10039:SF5">
    <property type="entry name" value="NACHT DOMAIN-CONTAINING PROTEIN"/>
    <property type="match status" value="1"/>
</dbReference>
<keyword evidence="8" id="KW-1185">Reference proteome</keyword>
<dbReference type="InterPro" id="IPR027417">
    <property type="entry name" value="P-loop_NTPase"/>
</dbReference>
<evidence type="ECO:0000259" key="6">
    <source>
        <dbReference type="Pfam" id="PF24883"/>
    </source>
</evidence>
<dbReference type="Pfam" id="PF22939">
    <property type="entry name" value="WHD_GPIID"/>
    <property type="match status" value="1"/>
</dbReference>